<evidence type="ECO:0000256" key="7">
    <source>
        <dbReference type="PIRSR" id="PIRSR000705-3"/>
    </source>
</evidence>
<feature type="binding site" evidence="7">
    <location>
        <begin position="11"/>
        <end position="19"/>
    </location>
    <ligand>
        <name>ATP</name>
        <dbReference type="ChEBI" id="CHEBI:30616"/>
    </ligand>
</feature>
<dbReference type="PATRIC" id="fig|301148.3.peg.3655"/>
<dbReference type="GO" id="GO:0005524">
    <property type="term" value="F:ATP binding"/>
    <property type="evidence" value="ECO:0007669"/>
    <property type="project" value="UniProtKB-KW"/>
</dbReference>
<dbReference type="AlphaFoldDB" id="A0A150M3X9"/>
<gene>
    <name evidence="9" type="ORF">B4135_0056</name>
</gene>
<evidence type="ECO:0000256" key="5">
    <source>
        <dbReference type="ARBA" id="ARBA00022840"/>
    </source>
</evidence>
<dbReference type="PANTHER" id="PTHR10513">
    <property type="entry name" value="DEOXYNUCLEOSIDE KINASE"/>
    <property type="match status" value="1"/>
</dbReference>
<dbReference type="SUPFAM" id="SSF52540">
    <property type="entry name" value="P-loop containing nucleoside triphosphate hydrolases"/>
    <property type="match status" value="1"/>
</dbReference>
<comment type="similarity">
    <text evidence="1">Belongs to the DCK/DGK family.</text>
</comment>
<dbReference type="InterPro" id="IPR027417">
    <property type="entry name" value="P-loop_NTPase"/>
</dbReference>
<organism evidence="9 10">
    <name type="scientific">Caldibacillus debilis</name>
    <dbReference type="NCBI Taxonomy" id="301148"/>
    <lineage>
        <taxon>Bacteria</taxon>
        <taxon>Bacillati</taxon>
        <taxon>Bacillota</taxon>
        <taxon>Bacilli</taxon>
        <taxon>Bacillales</taxon>
        <taxon>Bacillaceae</taxon>
        <taxon>Caldibacillus</taxon>
    </lineage>
</organism>
<evidence type="ECO:0000259" key="8">
    <source>
        <dbReference type="Pfam" id="PF01712"/>
    </source>
</evidence>
<dbReference type="CDD" id="cd01673">
    <property type="entry name" value="dNK"/>
    <property type="match status" value="1"/>
</dbReference>
<dbReference type="GO" id="GO:0004138">
    <property type="term" value="F:deoxyguanosine kinase activity"/>
    <property type="evidence" value="ECO:0007669"/>
    <property type="project" value="UniProtKB-EC"/>
</dbReference>
<name>A0A150M3X9_9BACI</name>
<dbReference type="InterPro" id="IPR002624">
    <property type="entry name" value="DCK/DGK"/>
</dbReference>
<dbReference type="PIRSF" id="PIRSF000705">
    <property type="entry name" value="DNK"/>
    <property type="match status" value="1"/>
</dbReference>
<feature type="domain" description="Deoxynucleoside kinase" evidence="8">
    <location>
        <begin position="7"/>
        <end position="205"/>
    </location>
</feature>
<evidence type="ECO:0000256" key="4">
    <source>
        <dbReference type="ARBA" id="ARBA00022777"/>
    </source>
</evidence>
<dbReference type="Pfam" id="PF01712">
    <property type="entry name" value="dNK"/>
    <property type="match status" value="1"/>
</dbReference>
<feature type="binding site" evidence="7">
    <location>
        <begin position="186"/>
        <end position="188"/>
    </location>
    <ligand>
        <name>ATP</name>
        <dbReference type="ChEBI" id="CHEBI:30616"/>
    </ligand>
</feature>
<feature type="active site" description="Proton acceptor" evidence="6">
    <location>
        <position position="86"/>
    </location>
</feature>
<keyword evidence="4 9" id="KW-0418">Kinase</keyword>
<evidence type="ECO:0000256" key="2">
    <source>
        <dbReference type="ARBA" id="ARBA00022679"/>
    </source>
</evidence>
<dbReference type="PANTHER" id="PTHR10513:SF46">
    <property type="entry name" value="DEOXYGUANOSINE KINASE"/>
    <property type="match status" value="1"/>
</dbReference>
<dbReference type="FunFam" id="3.40.50.300:FF:000659">
    <property type="entry name" value="Deoxyguanosine kinase"/>
    <property type="match status" value="1"/>
</dbReference>
<dbReference type="EMBL" id="LQYT01000045">
    <property type="protein sequence ID" value="KYD18829.1"/>
    <property type="molecule type" value="Genomic_DNA"/>
</dbReference>
<feature type="binding site" evidence="7">
    <location>
        <begin position="138"/>
        <end position="142"/>
    </location>
    <ligand>
        <name>ATP</name>
        <dbReference type="ChEBI" id="CHEBI:30616"/>
    </ligand>
</feature>
<dbReference type="InterPro" id="IPR031314">
    <property type="entry name" value="DNK_dom"/>
</dbReference>
<keyword evidence="5 7" id="KW-0067">ATP-binding</keyword>
<dbReference type="Gene3D" id="3.40.50.300">
    <property type="entry name" value="P-loop containing nucleotide triphosphate hydrolases"/>
    <property type="match status" value="1"/>
</dbReference>
<keyword evidence="2 9" id="KW-0808">Transferase</keyword>
<evidence type="ECO:0000313" key="9">
    <source>
        <dbReference type="EMBL" id="KYD18829.1"/>
    </source>
</evidence>
<dbReference type="GO" id="GO:0005737">
    <property type="term" value="C:cytoplasm"/>
    <property type="evidence" value="ECO:0007669"/>
    <property type="project" value="TreeGrafter"/>
</dbReference>
<sequence length="213" mass="25469">MNHVPFIAVEGPIGVGKSSLAEKISQHFHFHLLKEIVGENPFLSKFYENMDEWSFQTEMFFLCNRIKQLEDIQKNCLQKGIPVVSDYHMFKNLIFAKRTLDRDHLDKYIRIFHILNENLPRPNMVIYLHANLDTLFSRIAKRGREYEKHIQESYLRHLCDDYEMYMDKFERENPDLPVLRINGDDLDFVENRKDLEKVLNQVENMLYKGADKQ</sequence>
<dbReference type="EC" id="2.7.1.76" evidence="9"/>
<dbReference type="Proteomes" id="UP000075683">
    <property type="component" value="Unassembled WGS sequence"/>
</dbReference>
<dbReference type="InterPro" id="IPR050566">
    <property type="entry name" value="Deoxyribonucleoside_kinase"/>
</dbReference>
<dbReference type="GO" id="GO:0004136">
    <property type="term" value="F:deoxyadenosine kinase activity"/>
    <property type="evidence" value="ECO:0007669"/>
    <property type="project" value="UniProtKB-EC"/>
</dbReference>
<dbReference type="OrthoDB" id="9776634at2"/>
<evidence type="ECO:0000256" key="3">
    <source>
        <dbReference type="ARBA" id="ARBA00022741"/>
    </source>
</evidence>
<protein>
    <submittedName>
        <fullName evidence="9">Deoxyadenosine kinase</fullName>
        <ecNumber evidence="9">2.7.1.113</ecNumber>
        <ecNumber evidence="9">2.7.1.76</ecNumber>
    </submittedName>
</protein>
<comment type="caution">
    <text evidence="9">The sequence shown here is derived from an EMBL/GenBank/DDBJ whole genome shotgun (WGS) entry which is preliminary data.</text>
</comment>
<dbReference type="RefSeq" id="WP_061568992.1">
    <property type="nucleotide sequence ID" value="NZ_LQYT01000045.1"/>
</dbReference>
<accession>A0A150M3X9</accession>
<dbReference type="STRING" id="301148.B4135_0056"/>
<dbReference type="EC" id="2.7.1.113" evidence="9"/>
<proteinExistence type="inferred from homology"/>
<keyword evidence="3 7" id="KW-0547">Nucleotide-binding</keyword>
<reference evidence="9 10" key="1">
    <citation type="submission" date="2016-01" db="EMBL/GenBank/DDBJ databases">
        <title>Draft Genome Sequences of Seven Thermophilic Sporeformers Isolated from Foods.</title>
        <authorList>
            <person name="Berendsen E.M."/>
            <person name="Wells-Bennik M.H."/>
            <person name="Krawcyk A.O."/>
            <person name="De Jong A."/>
            <person name="Holsappel S."/>
            <person name="Eijlander R.T."/>
            <person name="Kuipers O.P."/>
        </authorList>
    </citation>
    <scope>NUCLEOTIDE SEQUENCE [LARGE SCALE GENOMIC DNA]</scope>
    <source>
        <strain evidence="9 10">B4135</strain>
    </source>
</reference>
<evidence type="ECO:0000313" key="10">
    <source>
        <dbReference type="Proteomes" id="UP000075683"/>
    </source>
</evidence>
<evidence type="ECO:0000256" key="6">
    <source>
        <dbReference type="PIRSR" id="PIRSR000705-1"/>
    </source>
</evidence>
<evidence type="ECO:0000256" key="1">
    <source>
        <dbReference type="ARBA" id="ARBA00007420"/>
    </source>
</evidence>